<accession>A0AAT9JAY3</accession>
<keyword evidence="2" id="KW-0946">Virion</keyword>
<keyword evidence="3" id="KW-1133">Transmembrane helix</keyword>
<reference evidence="4" key="1">
    <citation type="submission" date="2023-11" db="EMBL/GenBank/DDBJ databases">
        <authorList>
            <person name="Sidharthan V.K."/>
            <person name="Reddy V."/>
            <person name="Kiran G."/>
            <person name="Rajeswari V."/>
            <person name="Baranwal V.K."/>
        </authorList>
    </citation>
    <scope>NUCLEOTIDE SEQUENCE</scope>
    <source>
        <strain evidence="4">Chr mor</strain>
    </source>
</reference>
<sequence length="1854" mass="208769">MAYLNLQSLFLGYFIYNLITDTILSFILSKGEYTGFYHRCVLRPGKIFYTRWDRKPSTLEPYIYTYPYAFVCILVSNSFWFLRTFVVDYYRTYQYRSSYIYLLQSFLVNFPFRARFSSIISFPSGDFPTLLITMASRDIQSAYDEAARTFNTTSTAIAQAIVASKDKRLNISSDEMSSTIAKLSNSNNIYVRRSVKNRLLRHIKPTVIGHYDSQIVRAGGVQDSEAPTQFSIPLTPLVVKHLKKLDKEFKGAVFTRDARGMITGSARNRSLAFVNVDIVSLHTTSLVTASNAGVVLALAVDSRATEPCDAVLGGHLMFNKDTKHATSIFFPNLTLSTEEKDLDNCVGIYCVAKGFDLKNGIAASVEYSAVGEVKTSSIDTSMFAPIMMKLQDMRHSTLATSALPIHAYRAKENKIDKISMPWKSSTNEMRYVPSISGSAEWRSFTTGDSSSIDFTNLRSLTMNRLERGGRDHIVDSSGYQSDGSYDEELERNRGVNASRAQQETSFQTVEASEAFYAGLDKKELLGKDCLLFTKEFKIPEKTEDCDWIGKIDFFEDFEFDAGGNNAFMLLQNAAIIIPDFYAVFRLSIPAAYSCPVVAVWDEGRYITEKTTIETAFQLPFTLVNSISGNITERFHIEMYGTTGSFTMGRQSPRRSGQLCVAALGHDFVDLQGKAFVSVELWASEKTIISEAFIPHNLHQLPTVSVTLSDTVIMPKIQAGTFLGSLIYDSISPTDVFALVSVMPGVGSVSKDRKTLQPSMLSNVCSLWNHWEGVVNVRVDVSTRNSVAGRFSVYILPVGHNGPNLSRQNCTQYPRKVFNFSGSASSIIQVKPESWLGVISTCGSRQIGKFDKDANILMLAVFLDTPPCAVGGVDSKVEVFFSIANMENVKLHGRASLSTLRGPNPSRVLKDSQSWVDRQLMKPNLLPGTSENRANEEGSYGEQPKCGYRMYTLRNLKHDKDTTWILPFCASEPIRSNWKNCEVSTYEALEDHGKITTHLLLIDTTNPLRVLTQSACYYEASLRATISVTSTKKKAGALTAGCFSNAYFKAAIGVNTLEGDKIVGGLMQASVLTPSNVVTLQCEPTTYMRTRCRPDLTPKTRRLHDVPTYIVITIPANTDITEIEVGFDFVGQMNMYGFGVANEIRAKKDSIFRPHIYSVGDLVLPILPVGRWDLDTNDKPLGKWHHNCIGDVAGKEESFGKRLMSYFSDNIFRVYQVWEASRVATNGHDITFKPLNYSVGSHYVVNMQLWIGIDRGSMIELIWHFNDDNPTGCFYFYGTQCGRADWDLDFEWDAEFDRGKKRKGAAISYHLTDQGFLAFYVNRSLAGIYKRSGIVQHMAFGWEYQIDRTQKLVPKQGWPYCFTPSGNFKDIRTDGVHDSISLVRLWHTSFQSTTYPIERAPIGKLSLPICAGRDDWSVLNDLIEENDALLRGKGGTLRRPGSNIEEVITNNDTFPHSGDSSRTSVAKMKKKKRIKYANAPITSQDTPIVPLDNISEVALPDDAHRLFNESSKNDYDEIERVRNNFGKIRIKKRKKSYPVNQLNKGVFPLSGRDIPPPPRLCELVGVRNYEPLWNFCDTTDPFSFNGISRIAGWKDEDNNHNIMLIYARANGLLESIGNQLFFFGDYQQFESCILDRNDRFVHELNEAYGQLQRLCAEIGYMPVLHPAKSGSGELEFEENPVPFHPRDQKTFVPDNLLIINDPEVKYMYACERSVCIKCWQPLFQFGSMPVQCICSEDSADEIMSNYFRVNTGDDDDLHLCRGIGINEHNQIDFVDEPGISPEVGPYIVIQGPTITDFDIADDGTIIGRHRDIICNSTDFDCDEYDECYMRRIKRQTKRRPHFRDTELADILGFND</sequence>
<feature type="transmembrane region" description="Helical" evidence="3">
    <location>
        <begin position="98"/>
        <end position="116"/>
    </location>
</feature>
<evidence type="ECO:0000256" key="1">
    <source>
        <dbReference type="ARBA" id="ARBA00004328"/>
    </source>
</evidence>
<keyword evidence="3" id="KW-0812">Transmembrane</keyword>
<evidence type="ECO:0000256" key="2">
    <source>
        <dbReference type="ARBA" id="ARBA00022844"/>
    </source>
</evidence>
<dbReference type="Gene3D" id="2.60.120.20">
    <property type="match status" value="1"/>
</dbReference>
<dbReference type="GO" id="GO:0044423">
    <property type="term" value="C:virion component"/>
    <property type="evidence" value="ECO:0007669"/>
    <property type="project" value="UniProtKB-KW"/>
</dbReference>
<comment type="subcellular location">
    <subcellularLocation>
        <location evidence="1">Virion</location>
    </subcellularLocation>
</comment>
<proteinExistence type="predicted"/>
<protein>
    <submittedName>
        <fullName evidence="4">Polyprotein</fullName>
    </submittedName>
</protein>
<dbReference type="InterPro" id="IPR029053">
    <property type="entry name" value="Viral_coat"/>
</dbReference>
<feature type="transmembrane region" description="Helical" evidence="3">
    <location>
        <begin position="66"/>
        <end position="86"/>
    </location>
</feature>
<feature type="transmembrane region" description="Helical" evidence="3">
    <location>
        <begin position="9"/>
        <end position="28"/>
    </location>
</feature>
<keyword evidence="3" id="KW-0472">Membrane</keyword>
<name>A0AAT9JAY3_9SECO</name>
<organism evidence="4">
    <name type="scientific">Chrysanthemum stramovirus</name>
    <dbReference type="NCBI Taxonomy" id="3115812"/>
    <lineage>
        <taxon>Viruses</taxon>
        <taxon>Riboviria</taxon>
        <taxon>Orthornavirae</taxon>
        <taxon>Pisuviricota</taxon>
        <taxon>Pisoniviricetes</taxon>
        <taxon>Picornavirales</taxon>
        <taxon>Secoviridae</taxon>
        <taxon>Sadwavirus</taxon>
        <taxon>Stramovirus</taxon>
    </lineage>
</organism>
<dbReference type="EMBL" id="BK065127">
    <property type="protein sequence ID" value="DBA54796.1"/>
    <property type="molecule type" value="Genomic_RNA"/>
</dbReference>
<reference evidence="4" key="2">
    <citation type="journal article" date="2024" name="Arch. Virol.">
        <title>Probing of plant transcriptomes reveals the hidden genetic diversity of the family Secoviridae.</title>
        <authorList>
            <person name="Sidharthan V.K."/>
            <person name="Reddy V."/>
            <person name="Kiran G."/>
            <person name="Rajeswari V."/>
            <person name="Baranwal V.K."/>
            <person name="Kumar M.K."/>
            <person name="Kumar K.S."/>
        </authorList>
    </citation>
    <scope>NUCLEOTIDE SEQUENCE</scope>
    <source>
        <strain evidence="4">Chr mor</strain>
    </source>
</reference>
<evidence type="ECO:0000256" key="3">
    <source>
        <dbReference type="SAM" id="Phobius"/>
    </source>
</evidence>
<evidence type="ECO:0000313" key="4">
    <source>
        <dbReference type="EMBL" id="DBA54796.1"/>
    </source>
</evidence>
<dbReference type="SUPFAM" id="SSF88633">
    <property type="entry name" value="Positive stranded ssRNA viruses"/>
    <property type="match status" value="1"/>
</dbReference>